<keyword evidence="3" id="KW-1185">Reference proteome</keyword>
<dbReference type="EMBL" id="BGPR01015913">
    <property type="protein sequence ID" value="GBN71106.1"/>
    <property type="molecule type" value="Genomic_DNA"/>
</dbReference>
<feature type="region of interest" description="Disordered" evidence="1">
    <location>
        <begin position="1"/>
        <end position="20"/>
    </location>
</feature>
<gene>
    <name evidence="2" type="ORF">AVEN_105090_1</name>
</gene>
<sequence>MTKEPIPWAMDLHGEDAASPRPEWALITEEKSKNVSWEEISDAQSTKSQNVLIDNRLRRALFRSDVVPEDHGQTDV</sequence>
<dbReference type="AlphaFoldDB" id="A0A4Y2R6K2"/>
<accession>A0A4Y2R6K2</accession>
<evidence type="ECO:0000313" key="3">
    <source>
        <dbReference type="Proteomes" id="UP000499080"/>
    </source>
</evidence>
<organism evidence="2 3">
    <name type="scientific">Araneus ventricosus</name>
    <name type="common">Orbweaver spider</name>
    <name type="synonym">Epeira ventricosa</name>
    <dbReference type="NCBI Taxonomy" id="182803"/>
    <lineage>
        <taxon>Eukaryota</taxon>
        <taxon>Metazoa</taxon>
        <taxon>Ecdysozoa</taxon>
        <taxon>Arthropoda</taxon>
        <taxon>Chelicerata</taxon>
        <taxon>Arachnida</taxon>
        <taxon>Araneae</taxon>
        <taxon>Araneomorphae</taxon>
        <taxon>Entelegynae</taxon>
        <taxon>Araneoidea</taxon>
        <taxon>Araneidae</taxon>
        <taxon>Araneus</taxon>
    </lineage>
</organism>
<reference evidence="2 3" key="1">
    <citation type="journal article" date="2019" name="Sci. Rep.">
        <title>Orb-weaving spider Araneus ventricosus genome elucidates the spidroin gene catalogue.</title>
        <authorList>
            <person name="Kono N."/>
            <person name="Nakamura H."/>
            <person name="Ohtoshi R."/>
            <person name="Moran D.A.P."/>
            <person name="Shinohara A."/>
            <person name="Yoshida Y."/>
            <person name="Fujiwara M."/>
            <person name="Mori M."/>
            <person name="Tomita M."/>
            <person name="Arakawa K."/>
        </authorList>
    </citation>
    <scope>NUCLEOTIDE SEQUENCE [LARGE SCALE GENOMIC DNA]</scope>
</reference>
<comment type="caution">
    <text evidence="2">The sequence shown here is derived from an EMBL/GenBank/DDBJ whole genome shotgun (WGS) entry which is preliminary data.</text>
</comment>
<proteinExistence type="predicted"/>
<evidence type="ECO:0000256" key="1">
    <source>
        <dbReference type="SAM" id="MobiDB-lite"/>
    </source>
</evidence>
<name>A0A4Y2R6K2_ARAVE</name>
<dbReference type="Proteomes" id="UP000499080">
    <property type="component" value="Unassembled WGS sequence"/>
</dbReference>
<protein>
    <submittedName>
        <fullName evidence="2">Uncharacterized protein</fullName>
    </submittedName>
</protein>
<evidence type="ECO:0000313" key="2">
    <source>
        <dbReference type="EMBL" id="GBN71106.1"/>
    </source>
</evidence>